<feature type="region of interest" description="Disordered" evidence="1">
    <location>
        <begin position="43"/>
        <end position="65"/>
    </location>
</feature>
<sequence length="543" mass="62144">MLSQNFNGPENTSLIIGPIKTKRNDQNKSVVYAKHMKLLSPQNRLPKKDNNFSTNKVNFKTPMKPMGQQHLGRYDLNQTSGKVNQVLAKSLLNKSNVNRAIARDLSGPLKLENMKAVKKPNKFYLENPNHMLKNGSSIVEGNNKFTNEDYLKSVQQKHFEKDSLKNINPSQRDIVSEIDYSDAKSARSAILSKNRKNIRTPAMSQLTNDNLAKFEKELSSKSVIKKGGGGSVYSDIRSQLSKYKNKIKEMSNKSCEQEKNNKDLQKTSQIEEIPEEPEKPEEQELEQDQQLQSDVNESQKCSNCRSELKQTEIDFHNQVINSDNQDPDQNGNIEVPILCAKCIYSSYFPKQVSSHAEVPAPRFPQKVLNESQTLKDTKDQNDRILNWRSERDNLNKTDIYKSSPAWTNLPTLRNNKNIGNEMNNCMIPKIVSLNDGITPKSECGYQGNNAIKEMLRKKLYENNEEMDEDYKPDFYTTTAQAEHTWQPIDDSHLDSRFRKKKNEFSIFVDASFKKGVFAMPLIDPPRTTDDNASITDVRKNFIC</sequence>
<accession>A0AAD1UEV5</accession>
<comment type="caution">
    <text evidence="2">The sequence shown here is derived from an EMBL/GenBank/DDBJ whole genome shotgun (WGS) entry which is preliminary data.</text>
</comment>
<protein>
    <submittedName>
        <fullName evidence="2">Uncharacterized protein</fullName>
    </submittedName>
</protein>
<reference evidence="2" key="1">
    <citation type="submission" date="2023-07" db="EMBL/GenBank/DDBJ databases">
        <authorList>
            <consortium name="AG Swart"/>
            <person name="Singh M."/>
            <person name="Singh A."/>
            <person name="Seah K."/>
            <person name="Emmerich C."/>
        </authorList>
    </citation>
    <scope>NUCLEOTIDE SEQUENCE</scope>
    <source>
        <strain evidence="2">DP1</strain>
    </source>
</reference>
<evidence type="ECO:0000313" key="2">
    <source>
        <dbReference type="EMBL" id="CAI2364129.1"/>
    </source>
</evidence>
<evidence type="ECO:0000313" key="3">
    <source>
        <dbReference type="Proteomes" id="UP001295684"/>
    </source>
</evidence>
<gene>
    <name evidence="2" type="ORF">ECRASSUSDP1_LOCUS5471</name>
</gene>
<dbReference type="Proteomes" id="UP001295684">
    <property type="component" value="Unassembled WGS sequence"/>
</dbReference>
<dbReference type="EMBL" id="CAMPGE010005280">
    <property type="protein sequence ID" value="CAI2364129.1"/>
    <property type="molecule type" value="Genomic_DNA"/>
</dbReference>
<name>A0AAD1UEV5_EUPCR</name>
<feature type="compositionally biased region" description="Basic and acidic residues" evidence="1">
    <location>
        <begin position="250"/>
        <end position="265"/>
    </location>
</feature>
<feature type="compositionally biased region" description="Polar residues" evidence="1">
    <location>
        <begin position="293"/>
        <end position="303"/>
    </location>
</feature>
<keyword evidence="3" id="KW-1185">Reference proteome</keyword>
<organism evidence="2 3">
    <name type="scientific">Euplotes crassus</name>
    <dbReference type="NCBI Taxonomy" id="5936"/>
    <lineage>
        <taxon>Eukaryota</taxon>
        <taxon>Sar</taxon>
        <taxon>Alveolata</taxon>
        <taxon>Ciliophora</taxon>
        <taxon>Intramacronucleata</taxon>
        <taxon>Spirotrichea</taxon>
        <taxon>Hypotrichia</taxon>
        <taxon>Euplotida</taxon>
        <taxon>Euplotidae</taxon>
        <taxon>Moneuplotes</taxon>
    </lineage>
</organism>
<proteinExistence type="predicted"/>
<dbReference type="AlphaFoldDB" id="A0AAD1UEV5"/>
<feature type="region of interest" description="Disordered" evidence="1">
    <location>
        <begin position="250"/>
        <end position="303"/>
    </location>
</feature>
<evidence type="ECO:0000256" key="1">
    <source>
        <dbReference type="SAM" id="MobiDB-lite"/>
    </source>
</evidence>